<feature type="compositionally biased region" description="Basic and acidic residues" evidence="1">
    <location>
        <begin position="181"/>
        <end position="191"/>
    </location>
</feature>
<evidence type="ECO:0000313" key="3">
    <source>
        <dbReference type="Proteomes" id="UP001140172"/>
    </source>
</evidence>
<keyword evidence="3" id="KW-1185">Reference proteome</keyword>
<feature type="region of interest" description="Disordered" evidence="1">
    <location>
        <begin position="203"/>
        <end position="224"/>
    </location>
</feature>
<feature type="compositionally biased region" description="Basic and acidic residues" evidence="1">
    <location>
        <begin position="203"/>
        <end position="218"/>
    </location>
</feature>
<accession>A0A9W8LFI0</accession>
<feature type="compositionally biased region" description="Acidic residues" evidence="1">
    <location>
        <begin position="170"/>
        <end position="180"/>
    </location>
</feature>
<dbReference type="EMBL" id="JANBUM010000353">
    <property type="protein sequence ID" value="KAJ2778392.1"/>
    <property type="molecule type" value="Genomic_DNA"/>
</dbReference>
<feature type="region of interest" description="Disordered" evidence="1">
    <location>
        <begin position="60"/>
        <end position="87"/>
    </location>
</feature>
<protein>
    <submittedName>
        <fullName evidence="2">Uncharacterized protein</fullName>
    </submittedName>
</protein>
<reference evidence="2" key="1">
    <citation type="submission" date="2022-07" db="EMBL/GenBank/DDBJ databases">
        <title>Phylogenomic reconstructions and comparative analyses of Kickxellomycotina fungi.</title>
        <authorList>
            <person name="Reynolds N.K."/>
            <person name="Stajich J.E."/>
            <person name="Barry K."/>
            <person name="Grigoriev I.V."/>
            <person name="Crous P."/>
            <person name="Smith M.E."/>
        </authorList>
    </citation>
    <scope>NUCLEOTIDE SEQUENCE</scope>
    <source>
        <strain evidence="2">BCRC 34489</strain>
    </source>
</reference>
<dbReference type="AlphaFoldDB" id="A0A9W8LFI0"/>
<comment type="caution">
    <text evidence="2">The sequence shown here is derived from an EMBL/GenBank/DDBJ whole genome shotgun (WGS) entry which is preliminary data.</text>
</comment>
<gene>
    <name evidence="2" type="ORF">GGI15_004188</name>
</gene>
<feature type="compositionally biased region" description="Basic and acidic residues" evidence="1">
    <location>
        <begin position="70"/>
        <end position="81"/>
    </location>
</feature>
<name>A0A9W8LFI0_9FUNG</name>
<dbReference type="OrthoDB" id="5570689at2759"/>
<evidence type="ECO:0000313" key="2">
    <source>
        <dbReference type="EMBL" id="KAJ2778392.1"/>
    </source>
</evidence>
<feature type="region of interest" description="Disordered" evidence="1">
    <location>
        <begin position="161"/>
        <end position="191"/>
    </location>
</feature>
<proteinExistence type="predicted"/>
<sequence length="239" mass="27460">MDAKFNRACQDQIWTLLRNLKDAFQKRFPPTSGLPPNVQHIVDKLAPVWASYHDFIEESNKGKRKAGQKKSADGKQPEDGKSSNTKGICDHDFNTAFAMDNIFYDAKANPRRHVKAFYLLCRILEKEGAKSMQCFPLRRSWVHAHMHIDTLILRQHILDKDQSKSKDEPKDELEDELEDEPKDKSKVKPKDELKVKWGQVLDMKRGPFKEPKRPKPGDRVFQGSVKTDGVAISITVTLH</sequence>
<organism evidence="2 3">
    <name type="scientific">Coemansia interrupta</name>
    <dbReference type="NCBI Taxonomy" id="1126814"/>
    <lineage>
        <taxon>Eukaryota</taxon>
        <taxon>Fungi</taxon>
        <taxon>Fungi incertae sedis</taxon>
        <taxon>Zoopagomycota</taxon>
        <taxon>Kickxellomycotina</taxon>
        <taxon>Kickxellomycetes</taxon>
        <taxon>Kickxellales</taxon>
        <taxon>Kickxellaceae</taxon>
        <taxon>Coemansia</taxon>
    </lineage>
</organism>
<dbReference type="Proteomes" id="UP001140172">
    <property type="component" value="Unassembled WGS sequence"/>
</dbReference>
<evidence type="ECO:0000256" key="1">
    <source>
        <dbReference type="SAM" id="MobiDB-lite"/>
    </source>
</evidence>